<proteinExistence type="predicted"/>
<protein>
    <submittedName>
        <fullName evidence="2">(northern house mosquito) hypothetical protein</fullName>
    </submittedName>
</protein>
<reference evidence="2" key="1">
    <citation type="submission" date="2021-05" db="EMBL/GenBank/DDBJ databases">
        <authorList>
            <person name="Alioto T."/>
            <person name="Alioto T."/>
            <person name="Gomez Garrido J."/>
        </authorList>
    </citation>
    <scope>NUCLEOTIDE SEQUENCE</scope>
</reference>
<evidence type="ECO:0000256" key="1">
    <source>
        <dbReference type="SAM" id="MobiDB-lite"/>
    </source>
</evidence>
<dbReference type="EMBL" id="HBUE01345959">
    <property type="protein sequence ID" value="CAG6600721.1"/>
    <property type="molecule type" value="Transcribed_RNA"/>
</dbReference>
<evidence type="ECO:0000313" key="2">
    <source>
        <dbReference type="EMBL" id="CAG6446540.1"/>
    </source>
</evidence>
<accession>A0A8D7ZYC0</accession>
<feature type="compositionally biased region" description="Polar residues" evidence="1">
    <location>
        <begin position="1"/>
        <end position="16"/>
    </location>
</feature>
<organism evidence="2">
    <name type="scientific">Culex pipiens</name>
    <name type="common">House mosquito</name>
    <dbReference type="NCBI Taxonomy" id="7175"/>
    <lineage>
        <taxon>Eukaryota</taxon>
        <taxon>Metazoa</taxon>
        <taxon>Ecdysozoa</taxon>
        <taxon>Arthropoda</taxon>
        <taxon>Hexapoda</taxon>
        <taxon>Insecta</taxon>
        <taxon>Pterygota</taxon>
        <taxon>Neoptera</taxon>
        <taxon>Endopterygota</taxon>
        <taxon>Diptera</taxon>
        <taxon>Nematocera</taxon>
        <taxon>Culicoidea</taxon>
        <taxon>Culicidae</taxon>
        <taxon>Culicinae</taxon>
        <taxon>Culicini</taxon>
        <taxon>Culex</taxon>
        <taxon>Culex</taxon>
    </lineage>
</organism>
<sequence length="106" mass="12168">MKNNRTTGGGNFTSCQDLGGGRDSFKKKKKLIIYLGSYSYSNIKIKCLLKMYYAHDYQLLKFQKDPKTTQQTQKPCVSMKIDLCRHCNDCHTFAFSPLDGIASMFY</sequence>
<feature type="region of interest" description="Disordered" evidence="1">
    <location>
        <begin position="1"/>
        <end position="23"/>
    </location>
</feature>
<dbReference type="EMBL" id="HBUE01007098">
    <property type="protein sequence ID" value="CAG6446540.1"/>
    <property type="molecule type" value="Transcribed_RNA"/>
</dbReference>
<name>A0A8D7ZYC0_CULPI</name>
<dbReference type="EMBL" id="HBUE01238981">
    <property type="protein sequence ID" value="CAG6548497.1"/>
    <property type="molecule type" value="Transcribed_RNA"/>
</dbReference>
<dbReference type="AlphaFoldDB" id="A0A8D7ZYC0"/>